<keyword evidence="2" id="KW-1185">Reference proteome</keyword>
<dbReference type="OrthoDB" id="3192267at2759"/>
<dbReference type="EMBL" id="KN831955">
    <property type="protein sequence ID" value="KIO09215.1"/>
    <property type="molecule type" value="Genomic_DNA"/>
</dbReference>
<protein>
    <submittedName>
        <fullName evidence="1">Uncharacterized protein</fullName>
    </submittedName>
</protein>
<dbReference type="InParanoid" id="A0A0C3P759"/>
<reference evidence="1 2" key="1">
    <citation type="submission" date="2014-04" db="EMBL/GenBank/DDBJ databases">
        <authorList>
            <consortium name="DOE Joint Genome Institute"/>
            <person name="Kuo A."/>
            <person name="Kohler A."/>
            <person name="Costa M.D."/>
            <person name="Nagy L.G."/>
            <person name="Floudas D."/>
            <person name="Copeland A."/>
            <person name="Barry K.W."/>
            <person name="Cichocki N."/>
            <person name="Veneault-Fourrey C."/>
            <person name="LaButti K."/>
            <person name="Lindquist E.A."/>
            <person name="Lipzen A."/>
            <person name="Lundell T."/>
            <person name="Morin E."/>
            <person name="Murat C."/>
            <person name="Sun H."/>
            <person name="Tunlid A."/>
            <person name="Henrissat B."/>
            <person name="Grigoriev I.V."/>
            <person name="Hibbett D.S."/>
            <person name="Martin F."/>
            <person name="Nordberg H.P."/>
            <person name="Cantor M.N."/>
            <person name="Hua S.X."/>
        </authorList>
    </citation>
    <scope>NUCLEOTIDE SEQUENCE [LARGE SCALE GENOMIC DNA]</scope>
    <source>
        <strain evidence="1 2">Marx 270</strain>
    </source>
</reference>
<sequence>VLAPHNTLQPSISTQPSSVLAHVDIQYRHADDAPLSLLPSHPDEHVFVLYHDPENPTAPTIKSTSSQFSLSGIKVSSAPGATMDEDKNPNMYVLRVTSIGADNSQYAR</sequence>
<feature type="non-terminal residue" evidence="1">
    <location>
        <position position="1"/>
    </location>
</feature>
<evidence type="ECO:0000313" key="1">
    <source>
        <dbReference type="EMBL" id="KIO09215.1"/>
    </source>
</evidence>
<evidence type="ECO:0000313" key="2">
    <source>
        <dbReference type="Proteomes" id="UP000054217"/>
    </source>
</evidence>
<dbReference type="Proteomes" id="UP000054217">
    <property type="component" value="Unassembled WGS sequence"/>
</dbReference>
<dbReference type="HOGENOM" id="CLU_148160_0_0_1"/>
<organism evidence="1 2">
    <name type="scientific">Pisolithus tinctorius Marx 270</name>
    <dbReference type="NCBI Taxonomy" id="870435"/>
    <lineage>
        <taxon>Eukaryota</taxon>
        <taxon>Fungi</taxon>
        <taxon>Dikarya</taxon>
        <taxon>Basidiomycota</taxon>
        <taxon>Agaricomycotina</taxon>
        <taxon>Agaricomycetes</taxon>
        <taxon>Agaricomycetidae</taxon>
        <taxon>Boletales</taxon>
        <taxon>Sclerodermatineae</taxon>
        <taxon>Pisolithaceae</taxon>
        <taxon>Pisolithus</taxon>
    </lineage>
</organism>
<name>A0A0C3P759_PISTI</name>
<accession>A0A0C3P759</accession>
<gene>
    <name evidence="1" type="ORF">M404DRAFT_132796</name>
</gene>
<reference evidence="2" key="2">
    <citation type="submission" date="2015-01" db="EMBL/GenBank/DDBJ databases">
        <title>Evolutionary Origins and Diversification of the Mycorrhizal Mutualists.</title>
        <authorList>
            <consortium name="DOE Joint Genome Institute"/>
            <consortium name="Mycorrhizal Genomics Consortium"/>
            <person name="Kohler A."/>
            <person name="Kuo A."/>
            <person name="Nagy L.G."/>
            <person name="Floudas D."/>
            <person name="Copeland A."/>
            <person name="Barry K.W."/>
            <person name="Cichocki N."/>
            <person name="Veneault-Fourrey C."/>
            <person name="LaButti K."/>
            <person name="Lindquist E.A."/>
            <person name="Lipzen A."/>
            <person name="Lundell T."/>
            <person name="Morin E."/>
            <person name="Murat C."/>
            <person name="Riley R."/>
            <person name="Ohm R."/>
            <person name="Sun H."/>
            <person name="Tunlid A."/>
            <person name="Henrissat B."/>
            <person name="Grigoriev I.V."/>
            <person name="Hibbett D.S."/>
            <person name="Martin F."/>
        </authorList>
    </citation>
    <scope>NUCLEOTIDE SEQUENCE [LARGE SCALE GENOMIC DNA]</scope>
    <source>
        <strain evidence="2">Marx 270</strain>
    </source>
</reference>
<dbReference type="AlphaFoldDB" id="A0A0C3P759"/>
<proteinExistence type="predicted"/>